<dbReference type="Gene3D" id="1.10.10.10">
    <property type="entry name" value="Winged helix-like DNA-binding domain superfamily/Winged helix DNA-binding domain"/>
    <property type="match status" value="4"/>
</dbReference>
<keyword evidence="1" id="KW-0489">Methyltransferase</keyword>
<dbReference type="InterPro" id="IPR016461">
    <property type="entry name" value="COMT-like"/>
</dbReference>
<dbReference type="CDD" id="cd02440">
    <property type="entry name" value="AdoMet_MTases"/>
    <property type="match status" value="1"/>
</dbReference>
<dbReference type="EC" id="2.1.1.4" evidence="5"/>
<evidence type="ECO:0000256" key="6">
    <source>
        <dbReference type="ARBA" id="ARBA00040730"/>
    </source>
</evidence>
<accession>A0ABN8LKC3</accession>
<feature type="domain" description="O-methyltransferase C-terminal" evidence="8">
    <location>
        <begin position="1228"/>
        <end position="1441"/>
    </location>
</feature>
<evidence type="ECO:0000313" key="10">
    <source>
        <dbReference type="EMBL" id="CAH3014391.1"/>
    </source>
</evidence>
<dbReference type="Proteomes" id="UP001159427">
    <property type="component" value="Unassembled WGS sequence"/>
</dbReference>
<evidence type="ECO:0000256" key="1">
    <source>
        <dbReference type="ARBA" id="ARBA00022603"/>
    </source>
</evidence>
<keyword evidence="11" id="KW-1185">Reference proteome</keyword>
<dbReference type="PANTHER" id="PTHR43712">
    <property type="entry name" value="PUTATIVE (AFU_ORTHOLOGUE AFUA_4G14580)-RELATED"/>
    <property type="match status" value="1"/>
</dbReference>
<feature type="domain" description="O-methyltransferase C-terminal" evidence="8">
    <location>
        <begin position="605"/>
        <end position="656"/>
    </location>
</feature>
<keyword evidence="2" id="KW-0808">Transferase</keyword>
<dbReference type="Gene3D" id="3.40.50.150">
    <property type="entry name" value="Vaccinia Virus protein VP39"/>
    <property type="match status" value="5"/>
</dbReference>
<dbReference type="SUPFAM" id="SSF53335">
    <property type="entry name" value="S-adenosyl-L-methionine-dependent methyltransferases"/>
    <property type="match status" value="4"/>
</dbReference>
<evidence type="ECO:0000313" key="11">
    <source>
        <dbReference type="Proteomes" id="UP001159427"/>
    </source>
</evidence>
<dbReference type="PROSITE" id="PS51683">
    <property type="entry name" value="SAM_OMT_II"/>
    <property type="match status" value="4"/>
</dbReference>
<dbReference type="InterPro" id="IPR036390">
    <property type="entry name" value="WH_DNA-bd_sf"/>
</dbReference>
<proteinExistence type="predicted"/>
<gene>
    <name evidence="10" type="ORF">PEVE_00043624</name>
</gene>
<dbReference type="Pfam" id="PF00891">
    <property type="entry name" value="Methyltransf_2"/>
    <property type="match status" value="5"/>
</dbReference>
<evidence type="ECO:0000256" key="2">
    <source>
        <dbReference type="ARBA" id="ARBA00022679"/>
    </source>
</evidence>
<feature type="domain" description="O-methyltransferase dimerisation" evidence="9">
    <location>
        <begin position="22"/>
        <end position="102"/>
    </location>
</feature>
<dbReference type="PANTHER" id="PTHR43712:SF2">
    <property type="entry name" value="O-METHYLTRANSFERASE CICE"/>
    <property type="match status" value="1"/>
</dbReference>
<feature type="domain" description="O-methyltransferase C-terminal" evidence="8">
    <location>
        <begin position="801"/>
        <end position="1014"/>
    </location>
</feature>
<dbReference type="Pfam" id="PF08100">
    <property type="entry name" value="Dimerisation"/>
    <property type="match status" value="4"/>
</dbReference>
<feature type="domain" description="O-methyltransferase C-terminal" evidence="8">
    <location>
        <begin position="483"/>
        <end position="588"/>
    </location>
</feature>
<evidence type="ECO:0000259" key="8">
    <source>
        <dbReference type="Pfam" id="PF00891"/>
    </source>
</evidence>
<comment type="function">
    <text evidence="4">Catalyzes the transfer of a methyl group onto N-acetylserotonin, producing melatonin (N-acetyl-5-methoxytryptamine).</text>
</comment>
<feature type="domain" description="O-methyltransferase dimerisation" evidence="9">
    <location>
        <begin position="381"/>
        <end position="461"/>
    </location>
</feature>
<dbReference type="InterPro" id="IPR001077">
    <property type="entry name" value="COMT_C"/>
</dbReference>
<evidence type="ECO:0000256" key="3">
    <source>
        <dbReference type="ARBA" id="ARBA00022691"/>
    </source>
</evidence>
<reference evidence="10 11" key="1">
    <citation type="submission" date="2022-05" db="EMBL/GenBank/DDBJ databases">
        <authorList>
            <consortium name="Genoscope - CEA"/>
            <person name="William W."/>
        </authorList>
    </citation>
    <scope>NUCLEOTIDE SEQUENCE [LARGE SCALE GENOMIC DNA]</scope>
</reference>
<feature type="domain" description="O-methyltransferase dimerisation" evidence="9">
    <location>
        <begin position="1124"/>
        <end position="1204"/>
    </location>
</feature>
<organism evidence="10 11">
    <name type="scientific">Porites evermanni</name>
    <dbReference type="NCBI Taxonomy" id="104178"/>
    <lineage>
        <taxon>Eukaryota</taxon>
        <taxon>Metazoa</taxon>
        <taxon>Cnidaria</taxon>
        <taxon>Anthozoa</taxon>
        <taxon>Hexacorallia</taxon>
        <taxon>Scleractinia</taxon>
        <taxon>Fungiina</taxon>
        <taxon>Poritidae</taxon>
        <taxon>Porites</taxon>
    </lineage>
</organism>
<feature type="domain" description="O-methyltransferase dimerisation" evidence="9">
    <location>
        <begin position="698"/>
        <end position="777"/>
    </location>
</feature>
<sequence>MSKIKGNPVVESSPLPEKIEKILDGFRESKATFAACDFGIFDKLYNSSSPQSAKEITEMLSSDLDATTRLLDTLVALEFLEKSKQGDQWLYKNTEIASKFLTTTSPDSQLGTISLFNKIVYPLHGSLESAVLDGKIQWMKAFGKSPEDIFRETVNSTEEDSLRFNKGMHSLAFPASYAVAKAVDLSAFNNCCDLGGGVGTLAYALCQYNPQMKITVCDLQPVVSLTHHFRPSVEDCPNQVNVSFMIGDFFKPETLPKADLYVLSRILHDWPEEKVELILDNVFNCLPSGGGLLICEKILDEDKRGPKRALLESLTMLVATGGKERTASEYKHILDKHGFIVTQTKQLHQSLFMDAMLCIKNEIKGNPVVESSPLPEKIEKILDGFRESKATFVACDFGIFDKLHNSSSPQSAKEITEMLSSDLDATTRLLDTLVALEFLEKSKQGDQWLYKNTEIASKFLTTTSPDSQLGTISLFNKMLYPLYGNLESAVLDGKIQWMKAFGKSPEDIFRQAVNSTEADSLRFNKGMHSTAFSASYAVAKAVDLSAFNNCCDLGGGVGTLAYALCQYNPQMKITVCDLQPVVSLTHHFRPSVKDCPNQANVSFVVGGGLLICEKILHEDKRGPKRAVLGSLTMLVATGGKERTASEYKHILDKHGFIVTQIKQLDQSLFMDAMLCIKNEVKYNPEGGSCPLPKKIEKILDGFRESKALFAACDFGIFDKLHNSSPQSAKEITEKMSSDLDATTRLLDTLVTLEFLEKSRQGDQWLYTNSEIASKFLTTSSPQSQLGIISLMNKILYPLHGNLESAVLDGSMQWANAFGKSPEDVFREAIYSTEEDSLRFNKGMHSVSFSASYAVAKAVDLSAFNNCCDLGGGVGTLAYALCQYNPQMRITVCDLQPVISLTHHFRPSVEDCPNQANVSFMIADFFQPETIPKADLYVLSHILHDWPEEKVEMILDNVSHCLPSGGGLLICEKILDEDKRGPKQALLQSLSMLVATGGKERTASEYKQILDKHGFIVTQINQLDQCPFMDVILCLKKQYLLVRTDILLKTVVGCPCLQSRSLNFKQNHFKNSEGFFKNDGYFHLNNSFIHNRKKYLHLIVTLLVPLRLFDTARSFSPMPEKLEKFLDGYQESKVLFAACDFGIFDILRNSSVPQSAADITKMLSSNLDATTRLLDTLVALELLEKTKQEDEWLYNNTEEASKFLTTSSPDSQLAIVSLHNKVGYPQQGNLESAVIEGRVQWMRTFGKSSEDVFRDALYSNEESVLQFTRTMHNMVFSASYALAKVINLTSFRNCCDLGGGVGTLAYALCQYNPQMKITVGDLQPVVSLAHHFRPSVEDCPNQVNVSFTIADFFKPETLPKADLYVLSRILHDWSEEKIDLILSNVFHCLPSGGGLLICEKFLDEDKKGPKRILLQSLIMLLSTGGKERTASEYKQILYKHGFIDIQVTLVEDSPLIDAILCRKK</sequence>
<dbReference type="SUPFAM" id="SSF46785">
    <property type="entry name" value="Winged helix' DNA-binding domain"/>
    <property type="match status" value="4"/>
</dbReference>
<dbReference type="InterPro" id="IPR029063">
    <property type="entry name" value="SAM-dependent_MTases_sf"/>
</dbReference>
<comment type="caution">
    <text evidence="10">The sequence shown here is derived from an EMBL/GenBank/DDBJ whole genome shotgun (WGS) entry which is preliminary data.</text>
</comment>
<evidence type="ECO:0000256" key="7">
    <source>
        <dbReference type="ARBA" id="ARBA00043054"/>
    </source>
</evidence>
<keyword evidence="3" id="KW-0949">S-adenosyl-L-methionine</keyword>
<dbReference type="InterPro" id="IPR012967">
    <property type="entry name" value="COMT_dimerisation"/>
</dbReference>
<evidence type="ECO:0000256" key="5">
    <source>
        <dbReference type="ARBA" id="ARBA00039116"/>
    </source>
</evidence>
<name>A0ABN8LKC3_9CNID</name>
<protein>
    <recommendedName>
        <fullName evidence="6">Acetylserotonin O-methyltransferase</fullName>
        <ecNumber evidence="5">2.1.1.4</ecNumber>
    </recommendedName>
    <alternativeName>
        <fullName evidence="7">Hydroxyindole O-methyltransferase</fullName>
    </alternativeName>
</protein>
<feature type="domain" description="O-methyltransferase C-terminal" evidence="8">
    <location>
        <begin position="126"/>
        <end position="339"/>
    </location>
</feature>
<dbReference type="InterPro" id="IPR036388">
    <property type="entry name" value="WH-like_DNA-bd_sf"/>
</dbReference>
<evidence type="ECO:0000259" key="9">
    <source>
        <dbReference type="Pfam" id="PF08100"/>
    </source>
</evidence>
<dbReference type="EMBL" id="CALNXI010000009">
    <property type="protein sequence ID" value="CAH3014391.1"/>
    <property type="molecule type" value="Genomic_DNA"/>
</dbReference>
<evidence type="ECO:0000256" key="4">
    <source>
        <dbReference type="ARBA" id="ARBA00037645"/>
    </source>
</evidence>